<reference evidence="1" key="2">
    <citation type="journal article" date="2015" name="Data Brief">
        <title>Shoot transcriptome of the giant reed, Arundo donax.</title>
        <authorList>
            <person name="Barrero R.A."/>
            <person name="Guerrero F.D."/>
            <person name="Moolhuijzen P."/>
            <person name="Goolsby J.A."/>
            <person name="Tidwell J."/>
            <person name="Bellgard S.E."/>
            <person name="Bellgard M.I."/>
        </authorList>
    </citation>
    <scope>NUCLEOTIDE SEQUENCE</scope>
    <source>
        <tissue evidence="1">Shoot tissue taken approximately 20 cm above the soil surface</tissue>
    </source>
</reference>
<dbReference type="AlphaFoldDB" id="A0A0A9H6U8"/>
<sequence>MLYYCARCLLEFSGKIYYSKVMAVMHLKHEIQKTRL</sequence>
<proteinExistence type="predicted"/>
<evidence type="ECO:0000313" key="1">
    <source>
        <dbReference type="EMBL" id="JAE32945.1"/>
    </source>
</evidence>
<dbReference type="EMBL" id="GBRH01164951">
    <property type="protein sequence ID" value="JAE32945.1"/>
    <property type="molecule type" value="Transcribed_RNA"/>
</dbReference>
<reference evidence="1" key="1">
    <citation type="submission" date="2014-09" db="EMBL/GenBank/DDBJ databases">
        <authorList>
            <person name="Magalhaes I.L.F."/>
            <person name="Oliveira U."/>
            <person name="Santos F.R."/>
            <person name="Vidigal T.H.D.A."/>
            <person name="Brescovit A.D."/>
            <person name="Santos A.J."/>
        </authorList>
    </citation>
    <scope>NUCLEOTIDE SEQUENCE</scope>
    <source>
        <tissue evidence="1">Shoot tissue taken approximately 20 cm above the soil surface</tissue>
    </source>
</reference>
<organism evidence="1">
    <name type="scientific">Arundo donax</name>
    <name type="common">Giant reed</name>
    <name type="synonym">Donax arundinaceus</name>
    <dbReference type="NCBI Taxonomy" id="35708"/>
    <lineage>
        <taxon>Eukaryota</taxon>
        <taxon>Viridiplantae</taxon>
        <taxon>Streptophyta</taxon>
        <taxon>Embryophyta</taxon>
        <taxon>Tracheophyta</taxon>
        <taxon>Spermatophyta</taxon>
        <taxon>Magnoliopsida</taxon>
        <taxon>Liliopsida</taxon>
        <taxon>Poales</taxon>
        <taxon>Poaceae</taxon>
        <taxon>PACMAD clade</taxon>
        <taxon>Arundinoideae</taxon>
        <taxon>Arundineae</taxon>
        <taxon>Arundo</taxon>
    </lineage>
</organism>
<accession>A0A0A9H6U8</accession>
<name>A0A0A9H6U8_ARUDO</name>
<protein>
    <submittedName>
        <fullName evidence="1">Uncharacterized protein</fullName>
    </submittedName>
</protein>